<dbReference type="AlphaFoldDB" id="A0A0C3FSN6"/>
<reference evidence="1 2" key="1">
    <citation type="submission" date="2014-04" db="EMBL/GenBank/DDBJ databases">
        <authorList>
            <consortium name="DOE Joint Genome Institute"/>
            <person name="Kuo A."/>
            <person name="Tarkka M."/>
            <person name="Buscot F."/>
            <person name="Kohler A."/>
            <person name="Nagy L.G."/>
            <person name="Floudas D."/>
            <person name="Copeland A."/>
            <person name="Barry K.W."/>
            <person name="Cichocki N."/>
            <person name="Veneault-Fourrey C."/>
            <person name="LaButti K."/>
            <person name="Lindquist E.A."/>
            <person name="Lipzen A."/>
            <person name="Lundell T."/>
            <person name="Morin E."/>
            <person name="Murat C."/>
            <person name="Sun H."/>
            <person name="Tunlid A."/>
            <person name="Henrissat B."/>
            <person name="Grigoriev I.V."/>
            <person name="Hibbett D.S."/>
            <person name="Martin F."/>
            <person name="Nordberg H.P."/>
            <person name="Cantor M.N."/>
            <person name="Hua S.X."/>
        </authorList>
    </citation>
    <scope>NUCLEOTIDE SEQUENCE [LARGE SCALE GENOMIC DNA]</scope>
    <source>
        <strain evidence="1 2">F 1598</strain>
    </source>
</reference>
<evidence type="ECO:0000313" key="1">
    <source>
        <dbReference type="EMBL" id="KIM82669.1"/>
    </source>
</evidence>
<evidence type="ECO:0000313" key="2">
    <source>
        <dbReference type="Proteomes" id="UP000054166"/>
    </source>
</evidence>
<organism evidence="1 2">
    <name type="scientific">Piloderma croceum (strain F 1598)</name>
    <dbReference type="NCBI Taxonomy" id="765440"/>
    <lineage>
        <taxon>Eukaryota</taxon>
        <taxon>Fungi</taxon>
        <taxon>Dikarya</taxon>
        <taxon>Basidiomycota</taxon>
        <taxon>Agaricomycotina</taxon>
        <taxon>Agaricomycetes</taxon>
        <taxon>Agaricomycetidae</taxon>
        <taxon>Atheliales</taxon>
        <taxon>Atheliaceae</taxon>
        <taxon>Piloderma</taxon>
    </lineage>
</organism>
<dbReference type="Proteomes" id="UP000054166">
    <property type="component" value="Unassembled WGS sequence"/>
</dbReference>
<gene>
    <name evidence="1" type="ORF">PILCRDRAFT_7590</name>
</gene>
<protein>
    <submittedName>
        <fullName evidence="1">Uncharacterized protein</fullName>
    </submittedName>
</protein>
<dbReference type="EMBL" id="KN832993">
    <property type="protein sequence ID" value="KIM82669.1"/>
    <property type="molecule type" value="Genomic_DNA"/>
</dbReference>
<dbReference type="HOGENOM" id="CLU_719838_0_0_1"/>
<dbReference type="STRING" id="765440.A0A0C3FSN6"/>
<sequence length="384" mass="43576">MNSFQAAPKPKPGNEWGYFEEQRFNITIERQTLVEFFGVQVLPEVPRSVEDICTTENRAAAADDATYNTLRLMDLAGRRVIGTYMAGDCFIAHLLQKMGFAEGRRLVLMGHEWPFNMAGMKTFALVDVCIVDEKGLPILLVKTEKREYRLPEAYLVMPLVAAAVAAFDKINYSRCRSLLPKFDEITFPAIAVHSGTQPYFYKICISRQFRDVVGSVQMGQATSMTVYCHHPQIEQCYPSLRMTCVDVRREVLRLMEAFRRLIMSGEKVNDRTQKQRRCSPDAFAYVCKETVEHLLLSAGSGEGHHHHHGDEKSTTLGFEFPVYLVFCPPFSPLRFSITTPSPLAAIRSPTPRANPRHPLSLSVFFIRKQKLPPPTDLPARVDRD</sequence>
<name>A0A0C3FSN6_PILCF</name>
<proteinExistence type="predicted"/>
<accession>A0A0C3FSN6</accession>
<reference evidence="2" key="2">
    <citation type="submission" date="2015-01" db="EMBL/GenBank/DDBJ databases">
        <title>Evolutionary Origins and Diversification of the Mycorrhizal Mutualists.</title>
        <authorList>
            <consortium name="DOE Joint Genome Institute"/>
            <consortium name="Mycorrhizal Genomics Consortium"/>
            <person name="Kohler A."/>
            <person name="Kuo A."/>
            <person name="Nagy L.G."/>
            <person name="Floudas D."/>
            <person name="Copeland A."/>
            <person name="Barry K.W."/>
            <person name="Cichocki N."/>
            <person name="Veneault-Fourrey C."/>
            <person name="LaButti K."/>
            <person name="Lindquist E.A."/>
            <person name="Lipzen A."/>
            <person name="Lundell T."/>
            <person name="Morin E."/>
            <person name="Murat C."/>
            <person name="Riley R."/>
            <person name="Ohm R."/>
            <person name="Sun H."/>
            <person name="Tunlid A."/>
            <person name="Henrissat B."/>
            <person name="Grigoriev I.V."/>
            <person name="Hibbett D.S."/>
            <person name="Martin F."/>
        </authorList>
    </citation>
    <scope>NUCLEOTIDE SEQUENCE [LARGE SCALE GENOMIC DNA]</scope>
    <source>
        <strain evidence="2">F 1598</strain>
    </source>
</reference>
<keyword evidence="2" id="KW-1185">Reference proteome</keyword>
<dbReference type="InParanoid" id="A0A0C3FSN6"/>